<dbReference type="InterPro" id="IPR003953">
    <property type="entry name" value="FAD-dep_OxRdtase_2_FAD-bd"/>
</dbReference>
<dbReference type="InterPro" id="IPR011280">
    <property type="entry name" value="Succ_DH/Fum_Rdt_flav_su"/>
</dbReference>
<protein>
    <recommendedName>
        <fullName evidence="4">succinate dehydrogenase</fullName>
        <ecNumber evidence="4">1.3.5.1</ecNumber>
    </recommendedName>
</protein>
<comment type="similarity">
    <text evidence="3">Belongs to the FAD-dependent oxidoreductase 2 family. FRD/SDH subfamily.</text>
</comment>
<dbReference type="Gene3D" id="1.20.58.100">
    <property type="entry name" value="Fumarate reductase/succinate dehydrogenase flavoprotein-like, C-terminal domain"/>
    <property type="match status" value="1"/>
</dbReference>
<keyword evidence="8" id="KW-0274">FAD</keyword>
<dbReference type="PANTHER" id="PTHR11632">
    <property type="entry name" value="SUCCINATE DEHYDROGENASE 2 FLAVOPROTEIN SUBUNIT"/>
    <property type="match status" value="1"/>
</dbReference>
<dbReference type="NCBIfam" id="NF005749">
    <property type="entry name" value="PRK07573.1"/>
    <property type="match status" value="1"/>
</dbReference>
<dbReference type="Gene3D" id="3.50.50.60">
    <property type="entry name" value="FAD/NAD(P)-binding domain"/>
    <property type="match status" value="1"/>
</dbReference>
<dbReference type="GO" id="GO:0050660">
    <property type="term" value="F:flavin adenine dinucleotide binding"/>
    <property type="evidence" value="ECO:0007669"/>
    <property type="project" value="TreeGrafter"/>
</dbReference>
<evidence type="ECO:0000256" key="6">
    <source>
        <dbReference type="ARBA" id="ARBA00022475"/>
    </source>
</evidence>
<evidence type="ECO:0000256" key="4">
    <source>
        <dbReference type="ARBA" id="ARBA00012792"/>
    </source>
</evidence>
<evidence type="ECO:0000256" key="3">
    <source>
        <dbReference type="ARBA" id="ARBA00008040"/>
    </source>
</evidence>
<dbReference type="InterPro" id="IPR036188">
    <property type="entry name" value="FAD/NAD-bd_sf"/>
</dbReference>
<keyword evidence="11" id="KW-0472">Membrane</keyword>
<evidence type="ECO:0000256" key="9">
    <source>
        <dbReference type="ARBA" id="ARBA00022982"/>
    </source>
</evidence>
<dbReference type="Pfam" id="PF02910">
    <property type="entry name" value="Succ_DH_flav_C"/>
    <property type="match status" value="1"/>
</dbReference>
<evidence type="ECO:0000256" key="5">
    <source>
        <dbReference type="ARBA" id="ARBA00022448"/>
    </source>
</evidence>
<dbReference type="Pfam" id="PF00890">
    <property type="entry name" value="FAD_binding_2"/>
    <property type="match status" value="1"/>
</dbReference>
<reference evidence="16" key="1">
    <citation type="journal article" date="2020" name="Biol. Lett.">
        <title>Evolutionary rates are correlated between cockroach symbionts and mitochondrial genomes.</title>
        <authorList>
            <person name="Arab D.A."/>
            <person name="Bourguignon T."/>
            <person name="Wang Z."/>
            <person name="Ho S.Y.W."/>
            <person name="Lo N."/>
        </authorList>
    </citation>
    <scope>NUCLEOTIDE SEQUENCE</scope>
    <source>
        <strain evidence="16">DHOG5364</strain>
    </source>
</reference>
<dbReference type="SUPFAM" id="SSF56425">
    <property type="entry name" value="Succinate dehydrogenase/fumarate reductase flavoprotein, catalytic domain"/>
    <property type="match status" value="1"/>
</dbReference>
<evidence type="ECO:0000256" key="10">
    <source>
        <dbReference type="ARBA" id="ARBA00023002"/>
    </source>
</evidence>
<dbReference type="AlphaFoldDB" id="A0A6G6BLP8"/>
<feature type="active site" description="Proton acceptor" evidence="13">
    <location>
        <position position="342"/>
    </location>
</feature>
<keyword evidence="9" id="KW-0249">Electron transport</keyword>
<evidence type="ECO:0000256" key="7">
    <source>
        <dbReference type="ARBA" id="ARBA00022630"/>
    </source>
</evidence>
<proteinExistence type="inferred from homology"/>
<feature type="domain" description="Fumarate reductase/succinate dehydrogenase flavoprotein-like C-terminal" evidence="15">
    <location>
        <begin position="537"/>
        <end position="674"/>
    </location>
</feature>
<evidence type="ECO:0000256" key="8">
    <source>
        <dbReference type="ARBA" id="ARBA00022827"/>
    </source>
</evidence>
<dbReference type="EMBL" id="MN038756">
    <property type="protein sequence ID" value="QID52736.1"/>
    <property type="molecule type" value="Genomic_DNA"/>
</dbReference>
<evidence type="ECO:0000256" key="11">
    <source>
        <dbReference type="ARBA" id="ARBA00023136"/>
    </source>
</evidence>
<dbReference type="FunFam" id="3.50.50.60:FF:000009">
    <property type="entry name" value="Succinate dehydrogenase flavoprotein subunit"/>
    <property type="match status" value="1"/>
</dbReference>
<comment type="cofactor">
    <cofactor evidence="1">
        <name>FAD</name>
        <dbReference type="ChEBI" id="CHEBI:57692"/>
    </cofactor>
</comment>
<evidence type="ECO:0000256" key="12">
    <source>
        <dbReference type="ARBA" id="ARBA00049220"/>
    </source>
</evidence>
<dbReference type="InterPro" id="IPR037099">
    <property type="entry name" value="Fum_R/Succ_DH_flav-like_C_sf"/>
</dbReference>
<dbReference type="FunFam" id="1.20.58.100:FF:000003">
    <property type="entry name" value="Succinate dehydrogenase flavoprotein subunit"/>
    <property type="match status" value="1"/>
</dbReference>
<dbReference type="GO" id="GO:0005886">
    <property type="term" value="C:plasma membrane"/>
    <property type="evidence" value="ECO:0007669"/>
    <property type="project" value="UniProtKB-SubCell"/>
</dbReference>
<dbReference type="NCBIfam" id="TIGR01811">
    <property type="entry name" value="sdhA_Bsu"/>
    <property type="match status" value="1"/>
</dbReference>
<comment type="catalytic activity">
    <reaction evidence="12">
        <text>a quinone + succinate = fumarate + a quinol</text>
        <dbReference type="Rhea" id="RHEA:40523"/>
        <dbReference type="ChEBI" id="CHEBI:24646"/>
        <dbReference type="ChEBI" id="CHEBI:29806"/>
        <dbReference type="ChEBI" id="CHEBI:30031"/>
        <dbReference type="ChEBI" id="CHEBI:132124"/>
        <dbReference type="EC" id="1.3.5.1"/>
    </reaction>
</comment>
<dbReference type="InterPro" id="IPR030664">
    <property type="entry name" value="SdhA/FrdA/AprA"/>
</dbReference>
<evidence type="ECO:0000259" key="14">
    <source>
        <dbReference type="Pfam" id="PF00890"/>
    </source>
</evidence>
<keyword evidence="6" id="KW-1003">Cell membrane</keyword>
<dbReference type="Gene3D" id="3.90.700.10">
    <property type="entry name" value="Succinate dehydrogenase/fumarate reductase flavoprotein, catalytic domain"/>
    <property type="match status" value="1"/>
</dbReference>
<dbReference type="InterPro" id="IPR027477">
    <property type="entry name" value="Succ_DH/fumarate_Rdtase_cat_sf"/>
</dbReference>
<organism evidence="16">
    <name type="scientific">Blattabacterium sp.</name>
    <name type="common">Euphyllodromia sp.</name>
    <dbReference type="NCBI Taxonomy" id="2712805"/>
    <lineage>
        <taxon>Bacteria</taxon>
        <taxon>Pseudomonadati</taxon>
        <taxon>Bacteroidota</taxon>
        <taxon>Flavobacteriia</taxon>
        <taxon>Flavobacteriales</taxon>
        <taxon>Blattabacteriaceae</taxon>
        <taxon>Blattabacterium</taxon>
    </lineage>
</organism>
<evidence type="ECO:0000256" key="13">
    <source>
        <dbReference type="PIRSR" id="PIRSR630664-50"/>
    </source>
</evidence>
<dbReference type="SUPFAM" id="SSF46977">
    <property type="entry name" value="Succinate dehydrogenase/fumarate reductase flavoprotein C-terminal domain"/>
    <property type="match status" value="1"/>
</dbReference>
<evidence type="ECO:0000256" key="2">
    <source>
        <dbReference type="ARBA" id="ARBA00004413"/>
    </source>
</evidence>
<keyword evidence="7" id="KW-0285">Flavoprotein</keyword>
<dbReference type="GO" id="GO:0008177">
    <property type="term" value="F:succinate dehydrogenase (quinone) activity"/>
    <property type="evidence" value="ECO:0007669"/>
    <property type="project" value="UniProtKB-EC"/>
</dbReference>
<evidence type="ECO:0000259" key="15">
    <source>
        <dbReference type="Pfam" id="PF02910"/>
    </source>
</evidence>
<feature type="domain" description="FAD-dependent oxidoreductase 2 FAD-binding" evidence="14">
    <location>
        <begin position="41"/>
        <end position="475"/>
    </location>
</feature>
<dbReference type="GO" id="GO:0009055">
    <property type="term" value="F:electron transfer activity"/>
    <property type="evidence" value="ECO:0007669"/>
    <property type="project" value="TreeGrafter"/>
</dbReference>
<keyword evidence="10" id="KW-0560">Oxidoreductase</keyword>
<dbReference type="GO" id="GO:0009061">
    <property type="term" value="P:anaerobic respiration"/>
    <property type="evidence" value="ECO:0007669"/>
    <property type="project" value="TreeGrafter"/>
</dbReference>
<sequence>MLKKLLNIDSKIPNGPLNEKWKNHKSYLKLVSPNNRNKIKIIVVGSGLSGGSASAALSELGYNVKTFCYQDSPRRAHSIAAQGGINAAKNYKADNDSIYQLFYDTIKGGDYRSREANVYRLSEISSNIIDQCVAQGVPFARDYAGYLETRSFGGTKVSRTFYAKGQTGQQLLLGCYSAMCRQIGKGKIKMYNRHEMMDIVIINGIARGIIARNLITGDIERHSSHAVVIATGGYSNIFFLSTNAMGSNSSAIWKIHKNGGKFANPCFTQIHPTCIPSHGDYQSKLTLMSESLRNDGRIWVPKYIEDSVLIRNMKIEPKNISEERRDYFLERRYPSFGNLVPRDVASRAAKERCDKGFGIENNDNKEGVFLDFNSSIKKYGKEKENELGITATPEKIIKLGEKIIEYKYGNLFHMYKKITNKNPYKNPMKIYPAVHYTMGGIWVDYNLMSSIPGCFVIGEANFSDHGANRLGASALMQGLADGYFILPYTISDYLSKYINEKTIPIQHNEFYKSEKKVKDILKSIINNNGKKTVDYFHKILGKIMWKYVGMSRNKKGLMKSIQKIKEIRYEFWKNVFVPGHIEDGLNNELDKAIRVSDYLELAQLMAIDALSRKESCGSHFREEYQTNDGEPLRNDKDFKYVSIWEYNKNMSISDKYMKKEYLDFTSLKIESRSYK</sequence>
<dbReference type="InterPro" id="IPR015939">
    <property type="entry name" value="Fum_Rdtase/Succ_DH_flav-like_C"/>
</dbReference>
<dbReference type="EC" id="1.3.5.1" evidence="4"/>
<accession>A0A6G6BLP8</accession>
<evidence type="ECO:0000313" key="16">
    <source>
        <dbReference type="EMBL" id="QID52736.1"/>
    </source>
</evidence>
<keyword evidence="5" id="KW-0813">Transport</keyword>
<evidence type="ECO:0000256" key="1">
    <source>
        <dbReference type="ARBA" id="ARBA00001974"/>
    </source>
</evidence>
<dbReference type="SUPFAM" id="SSF51905">
    <property type="entry name" value="FAD/NAD(P)-binding domain"/>
    <property type="match status" value="1"/>
</dbReference>
<dbReference type="PANTHER" id="PTHR11632:SF53">
    <property type="entry name" value="SUCCINATE DEHYDROGENASE FLAVOPROTEIN SUBUNIT"/>
    <property type="match status" value="1"/>
</dbReference>
<name>A0A6G6BLP8_9FLAO</name>
<comment type="subcellular location">
    <subcellularLocation>
        <location evidence="2">Cell membrane</location>
        <topology evidence="2">Peripheral membrane protein</topology>
        <orientation evidence="2">Cytoplasmic side</orientation>
    </subcellularLocation>
</comment>